<proteinExistence type="predicted"/>
<keyword evidence="5" id="KW-1185">Reference proteome</keyword>
<dbReference type="KEGG" id="xcl:G4Z02_07765"/>
<dbReference type="Proteomes" id="UP000514720">
    <property type="component" value="Chromosome"/>
</dbReference>
<dbReference type="CDD" id="cd04693">
    <property type="entry name" value="NUDIX_Hydrolase"/>
    <property type="match status" value="1"/>
</dbReference>
<dbReference type="GO" id="GO:0016787">
    <property type="term" value="F:hydrolase activity"/>
    <property type="evidence" value="ECO:0007669"/>
    <property type="project" value="UniProtKB-KW"/>
</dbReference>
<gene>
    <name evidence="4" type="ORF">G4Z02_07765</name>
</gene>
<protein>
    <submittedName>
        <fullName evidence="4">NUDIX domain-containing protein</fullName>
    </submittedName>
</protein>
<dbReference type="InterPro" id="IPR000086">
    <property type="entry name" value="NUDIX_hydrolase_dom"/>
</dbReference>
<feature type="domain" description="Nudix hydrolase" evidence="3">
    <location>
        <begin position="28"/>
        <end position="160"/>
    </location>
</feature>
<dbReference type="RefSeq" id="WP_258877445.1">
    <property type="nucleotide sequence ID" value="NZ_CP048914.1"/>
</dbReference>
<sequence length="171" mass="20407">MERFDLYNKHLEKLNKTMVRGASNNPGEYHLVVHIWIRNSDRQYLIQQRNKQDDLIPYQWGTHGGAVLQGETSKEAAIRETKEEIGIELDPHKLSLVKRYVIDHPHSNYITDLYLYQDNILINECKIDTVEVRDIAYKSFADIQQMISQNTFWDYEHLLQRHGYFDELEKR</sequence>
<evidence type="ECO:0000313" key="4">
    <source>
        <dbReference type="EMBL" id="QMS85642.1"/>
    </source>
</evidence>
<evidence type="ECO:0000313" key="5">
    <source>
        <dbReference type="Proteomes" id="UP000514720"/>
    </source>
</evidence>
<dbReference type="InterPro" id="IPR015797">
    <property type="entry name" value="NUDIX_hydrolase-like_dom_sf"/>
</dbReference>
<dbReference type="PROSITE" id="PS51462">
    <property type="entry name" value="NUDIX"/>
    <property type="match status" value="1"/>
</dbReference>
<comment type="cofactor">
    <cofactor evidence="1">
        <name>Mg(2+)</name>
        <dbReference type="ChEBI" id="CHEBI:18420"/>
    </cofactor>
</comment>
<name>A0A7L7KTK7_9MOLU</name>
<dbReference type="SUPFAM" id="SSF55811">
    <property type="entry name" value="Nudix"/>
    <property type="match status" value="1"/>
</dbReference>
<keyword evidence="2" id="KW-0378">Hydrolase</keyword>
<organism evidence="4 5">
    <name type="scientific">Candidatus Xianfuyuplasma coldseepsis</name>
    <dbReference type="NCBI Taxonomy" id="2782163"/>
    <lineage>
        <taxon>Bacteria</taxon>
        <taxon>Bacillati</taxon>
        <taxon>Mycoplasmatota</taxon>
        <taxon>Mollicutes</taxon>
        <taxon>Candidatus Izemoplasmatales</taxon>
        <taxon>Candidatus Izemoplasmataceae</taxon>
        <taxon>Candidatus Xianfuyuplasma</taxon>
    </lineage>
</organism>
<evidence type="ECO:0000259" key="3">
    <source>
        <dbReference type="PROSITE" id="PS51462"/>
    </source>
</evidence>
<dbReference type="EMBL" id="CP048914">
    <property type="protein sequence ID" value="QMS85642.1"/>
    <property type="molecule type" value="Genomic_DNA"/>
</dbReference>
<dbReference type="AlphaFoldDB" id="A0A7L7KTK7"/>
<accession>A0A7L7KTK7</accession>
<evidence type="ECO:0000256" key="1">
    <source>
        <dbReference type="ARBA" id="ARBA00001946"/>
    </source>
</evidence>
<dbReference type="PANTHER" id="PTHR43046">
    <property type="entry name" value="GDP-MANNOSE MANNOSYL HYDROLASE"/>
    <property type="match status" value="1"/>
</dbReference>
<dbReference type="PANTHER" id="PTHR43046:SF14">
    <property type="entry name" value="MUTT_NUDIX FAMILY PROTEIN"/>
    <property type="match status" value="1"/>
</dbReference>
<dbReference type="Gene3D" id="3.90.79.10">
    <property type="entry name" value="Nucleoside Triphosphate Pyrophosphohydrolase"/>
    <property type="match status" value="1"/>
</dbReference>
<evidence type="ECO:0000256" key="2">
    <source>
        <dbReference type="ARBA" id="ARBA00022801"/>
    </source>
</evidence>
<dbReference type="InterPro" id="IPR020084">
    <property type="entry name" value="NUDIX_hydrolase_CS"/>
</dbReference>
<reference evidence="4 5" key="1">
    <citation type="submission" date="2020-02" db="EMBL/GenBank/DDBJ databases">
        <authorList>
            <person name="Zheng R.K."/>
            <person name="Sun C.M."/>
        </authorList>
    </citation>
    <scope>NUCLEOTIDE SEQUENCE [LARGE SCALE GENOMIC DNA]</scope>
    <source>
        <strain evidence="5">zrk13</strain>
    </source>
</reference>
<dbReference type="Pfam" id="PF00293">
    <property type="entry name" value="NUDIX"/>
    <property type="match status" value="1"/>
</dbReference>
<dbReference type="PROSITE" id="PS00893">
    <property type="entry name" value="NUDIX_BOX"/>
    <property type="match status" value="1"/>
</dbReference>